<evidence type="ECO:0000256" key="1">
    <source>
        <dbReference type="ARBA" id="ARBA00023015"/>
    </source>
</evidence>
<dbReference type="InterPro" id="IPR009057">
    <property type="entry name" value="Homeodomain-like_sf"/>
</dbReference>
<sequence>MKHTNWAAERNQFEHRMSAREVEPSELFSNRDGSTLLAVSTLDAMEGEFEASPYLILAMSLGRAGRFLRSGDWGKIDGVFSPGSIALALPGAKAEGYQPKARLLGILMNPKVAQTILADNGGLNALQPATTSLLNDDLIESVMIALWRDADAHGLSSAFFDHGLELILRKLTSFDQPKSPARPVRSLSQQQLQKALELIESRIGQDLRVDEIASALGQDVRSVTRAFRATTGYAPFEYLTFRRMERAKELLNTKATIMSIALDVGYANPAKFAAAFRRFHSCPPSEWRKQQR</sequence>
<keyword evidence="3" id="KW-0804">Transcription</keyword>
<evidence type="ECO:0000256" key="2">
    <source>
        <dbReference type="ARBA" id="ARBA00023125"/>
    </source>
</evidence>
<proteinExistence type="predicted"/>
<dbReference type="PROSITE" id="PS01124">
    <property type="entry name" value="HTH_ARAC_FAMILY_2"/>
    <property type="match status" value="1"/>
</dbReference>
<organism evidence="5 6">
    <name type="scientific">Roseibium algae</name>
    <dbReference type="NCBI Taxonomy" id="3123038"/>
    <lineage>
        <taxon>Bacteria</taxon>
        <taxon>Pseudomonadati</taxon>
        <taxon>Pseudomonadota</taxon>
        <taxon>Alphaproteobacteria</taxon>
        <taxon>Hyphomicrobiales</taxon>
        <taxon>Stappiaceae</taxon>
        <taxon>Roseibium</taxon>
    </lineage>
</organism>
<feature type="domain" description="HTH araC/xylS-type" evidence="4">
    <location>
        <begin position="193"/>
        <end position="290"/>
    </location>
</feature>
<dbReference type="PANTHER" id="PTHR46796">
    <property type="entry name" value="HTH-TYPE TRANSCRIPTIONAL ACTIVATOR RHAS-RELATED"/>
    <property type="match status" value="1"/>
</dbReference>
<gene>
    <name evidence="5" type="ORF">V6575_10610</name>
</gene>
<keyword evidence="2" id="KW-0238">DNA-binding</keyword>
<dbReference type="InterPro" id="IPR018062">
    <property type="entry name" value="HTH_AraC-typ_CS"/>
</dbReference>
<keyword evidence="6" id="KW-1185">Reference proteome</keyword>
<protein>
    <submittedName>
        <fullName evidence="5">AraC family transcriptional regulator</fullName>
    </submittedName>
</protein>
<evidence type="ECO:0000313" key="5">
    <source>
        <dbReference type="EMBL" id="MEJ8474539.1"/>
    </source>
</evidence>
<evidence type="ECO:0000256" key="3">
    <source>
        <dbReference type="ARBA" id="ARBA00023163"/>
    </source>
</evidence>
<accession>A0ABU8TK66</accession>
<dbReference type="SUPFAM" id="SSF46689">
    <property type="entry name" value="Homeodomain-like"/>
    <property type="match status" value="2"/>
</dbReference>
<dbReference type="InterPro" id="IPR050204">
    <property type="entry name" value="AraC_XylS_family_regulators"/>
</dbReference>
<dbReference type="EMBL" id="JBAKIA010000005">
    <property type="protein sequence ID" value="MEJ8474539.1"/>
    <property type="molecule type" value="Genomic_DNA"/>
</dbReference>
<dbReference type="RefSeq" id="WP_340274284.1">
    <property type="nucleotide sequence ID" value="NZ_JBAKIA010000005.1"/>
</dbReference>
<comment type="caution">
    <text evidence="5">The sequence shown here is derived from an EMBL/GenBank/DDBJ whole genome shotgun (WGS) entry which is preliminary data.</text>
</comment>
<name>A0ABU8TK66_9HYPH</name>
<keyword evidence="1" id="KW-0805">Transcription regulation</keyword>
<reference evidence="5 6" key="1">
    <citation type="submission" date="2024-02" db="EMBL/GenBank/DDBJ databases">
        <title>Roseibium algae sp. nov., isolated from marine alga (Grateloupia sp.), showing potential in myo-inositol conversion.</title>
        <authorList>
            <person name="Wang Y."/>
        </authorList>
    </citation>
    <scope>NUCLEOTIDE SEQUENCE [LARGE SCALE GENOMIC DNA]</scope>
    <source>
        <strain evidence="5 6">H3510</strain>
    </source>
</reference>
<dbReference type="InterPro" id="IPR018060">
    <property type="entry name" value="HTH_AraC"/>
</dbReference>
<dbReference type="Pfam" id="PF12833">
    <property type="entry name" value="HTH_18"/>
    <property type="match status" value="1"/>
</dbReference>
<dbReference type="SMART" id="SM00342">
    <property type="entry name" value="HTH_ARAC"/>
    <property type="match status" value="1"/>
</dbReference>
<dbReference type="Gene3D" id="1.10.10.60">
    <property type="entry name" value="Homeodomain-like"/>
    <property type="match status" value="2"/>
</dbReference>
<evidence type="ECO:0000313" key="6">
    <source>
        <dbReference type="Proteomes" id="UP001385499"/>
    </source>
</evidence>
<dbReference type="Proteomes" id="UP001385499">
    <property type="component" value="Unassembled WGS sequence"/>
</dbReference>
<dbReference type="PROSITE" id="PS00041">
    <property type="entry name" value="HTH_ARAC_FAMILY_1"/>
    <property type="match status" value="1"/>
</dbReference>
<evidence type="ECO:0000259" key="4">
    <source>
        <dbReference type="PROSITE" id="PS01124"/>
    </source>
</evidence>